<dbReference type="EC" id="3.5.1.2" evidence="10"/>
<keyword evidence="3 10" id="KW-0028">Amino-acid biosynthesis</keyword>
<comment type="subunit">
    <text evidence="2 10">Heterodimer of HisH and HisF.</text>
</comment>
<dbReference type="CDD" id="cd01748">
    <property type="entry name" value="GATase1_IGP_Synthase"/>
    <property type="match status" value="1"/>
</dbReference>
<evidence type="ECO:0000259" key="12">
    <source>
        <dbReference type="Pfam" id="PF00117"/>
    </source>
</evidence>
<comment type="function">
    <text evidence="10">IGPS catalyzes the conversion of PRFAR and glutamine to IGP, AICAR and glutamate. The HisH subunit catalyzes the hydrolysis of glutamine to glutamate and ammonia as part of the synthesis of IGP and AICAR. The resulting ammonia molecule is channeled to the active site of HisF.</text>
</comment>
<evidence type="ECO:0000256" key="2">
    <source>
        <dbReference type="ARBA" id="ARBA00011152"/>
    </source>
</evidence>
<dbReference type="PIRSF" id="PIRSF000495">
    <property type="entry name" value="Amidotransf_hisH"/>
    <property type="match status" value="1"/>
</dbReference>
<evidence type="ECO:0000256" key="8">
    <source>
        <dbReference type="ARBA" id="ARBA00047838"/>
    </source>
</evidence>
<protein>
    <recommendedName>
        <fullName evidence="10">Imidazole glycerol phosphate synthase subunit HisH</fullName>
        <ecNumber evidence="10">4.3.2.10</ecNumber>
    </recommendedName>
    <alternativeName>
        <fullName evidence="10">IGP synthase glutaminase subunit</fullName>
        <ecNumber evidence="10">3.5.1.2</ecNumber>
    </alternativeName>
    <alternativeName>
        <fullName evidence="10">IGP synthase subunit HisH</fullName>
    </alternativeName>
    <alternativeName>
        <fullName evidence="10">ImGP synthase subunit HisH</fullName>
        <shortName evidence="10">IGPS subunit HisH</shortName>
    </alternativeName>
</protein>
<accession>A0A2M7MFN0</accession>
<feature type="active site" evidence="10 11">
    <location>
        <position position="182"/>
    </location>
</feature>
<dbReference type="SUPFAM" id="SSF52317">
    <property type="entry name" value="Class I glutamine amidotransferase-like"/>
    <property type="match status" value="1"/>
</dbReference>
<evidence type="ECO:0000256" key="11">
    <source>
        <dbReference type="PIRSR" id="PIRSR000495-1"/>
    </source>
</evidence>
<dbReference type="GO" id="GO:0005737">
    <property type="term" value="C:cytoplasm"/>
    <property type="evidence" value="ECO:0007669"/>
    <property type="project" value="UniProtKB-SubCell"/>
</dbReference>
<name>A0A2M7MFN0_9BACT</name>
<dbReference type="EC" id="4.3.2.10" evidence="10"/>
<dbReference type="GO" id="GO:0004359">
    <property type="term" value="F:glutaminase activity"/>
    <property type="evidence" value="ECO:0007669"/>
    <property type="project" value="UniProtKB-EC"/>
</dbReference>
<comment type="subcellular location">
    <subcellularLocation>
        <location evidence="10">Cytoplasm</location>
    </subcellularLocation>
</comment>
<dbReference type="UniPathway" id="UPA00031">
    <property type="reaction ID" value="UER00010"/>
</dbReference>
<organism evidence="13 14">
    <name type="scientific">Candidatus Nealsonbacteria bacterium CG_4_10_14_3_um_filter_36_16</name>
    <dbReference type="NCBI Taxonomy" id="1974685"/>
    <lineage>
        <taxon>Bacteria</taxon>
        <taxon>Candidatus Nealsoniibacteriota</taxon>
    </lineage>
</organism>
<proteinExistence type="inferred from homology"/>
<dbReference type="EMBL" id="PFJR01000006">
    <property type="protein sequence ID" value="PIX88641.1"/>
    <property type="molecule type" value="Genomic_DNA"/>
</dbReference>
<comment type="catalytic activity">
    <reaction evidence="8 10">
        <text>5-[(5-phospho-1-deoxy-D-ribulos-1-ylimino)methylamino]-1-(5-phospho-beta-D-ribosyl)imidazole-4-carboxamide + L-glutamine = D-erythro-1-(imidazol-4-yl)glycerol 3-phosphate + 5-amino-1-(5-phospho-beta-D-ribosyl)imidazole-4-carboxamide + L-glutamate + H(+)</text>
        <dbReference type="Rhea" id="RHEA:24793"/>
        <dbReference type="ChEBI" id="CHEBI:15378"/>
        <dbReference type="ChEBI" id="CHEBI:29985"/>
        <dbReference type="ChEBI" id="CHEBI:58278"/>
        <dbReference type="ChEBI" id="CHEBI:58359"/>
        <dbReference type="ChEBI" id="CHEBI:58475"/>
        <dbReference type="ChEBI" id="CHEBI:58525"/>
        <dbReference type="EC" id="4.3.2.10"/>
    </reaction>
</comment>
<dbReference type="GO" id="GO:0000105">
    <property type="term" value="P:L-histidine biosynthetic process"/>
    <property type="evidence" value="ECO:0007669"/>
    <property type="project" value="UniProtKB-UniRule"/>
</dbReference>
<keyword evidence="4 10" id="KW-0378">Hydrolase</keyword>
<evidence type="ECO:0000256" key="4">
    <source>
        <dbReference type="ARBA" id="ARBA00022801"/>
    </source>
</evidence>
<dbReference type="PROSITE" id="PS51273">
    <property type="entry name" value="GATASE_TYPE_1"/>
    <property type="match status" value="1"/>
</dbReference>
<dbReference type="GO" id="GO:0016829">
    <property type="term" value="F:lyase activity"/>
    <property type="evidence" value="ECO:0007669"/>
    <property type="project" value="UniProtKB-KW"/>
</dbReference>
<feature type="active site" evidence="10 11">
    <location>
        <position position="180"/>
    </location>
</feature>
<feature type="active site" description="Nucleophile" evidence="10 11">
    <location>
        <position position="79"/>
    </location>
</feature>
<evidence type="ECO:0000256" key="7">
    <source>
        <dbReference type="ARBA" id="ARBA00023239"/>
    </source>
</evidence>
<evidence type="ECO:0000313" key="14">
    <source>
        <dbReference type="Proteomes" id="UP000230064"/>
    </source>
</evidence>
<dbReference type="Proteomes" id="UP000230064">
    <property type="component" value="Unassembled WGS sequence"/>
</dbReference>
<dbReference type="PANTHER" id="PTHR42701">
    <property type="entry name" value="IMIDAZOLE GLYCEROL PHOSPHATE SYNTHASE SUBUNIT HISH"/>
    <property type="match status" value="1"/>
</dbReference>
<keyword evidence="6 10" id="KW-0368">Histidine biosynthesis</keyword>
<evidence type="ECO:0000313" key="13">
    <source>
        <dbReference type="EMBL" id="PIX88641.1"/>
    </source>
</evidence>
<dbReference type="InterPro" id="IPR010139">
    <property type="entry name" value="Imidazole-glycPsynth_HisH"/>
</dbReference>
<dbReference type="InterPro" id="IPR029062">
    <property type="entry name" value="Class_I_gatase-like"/>
</dbReference>
<comment type="pathway">
    <text evidence="1 10">Amino-acid biosynthesis; L-histidine biosynthesis; L-histidine from 5-phospho-alpha-D-ribose 1-diphosphate: step 5/9.</text>
</comment>
<feature type="domain" description="Glutamine amidotransferase" evidence="12">
    <location>
        <begin position="4"/>
        <end position="196"/>
    </location>
</feature>
<dbReference type="InterPro" id="IPR017926">
    <property type="entry name" value="GATASE"/>
</dbReference>
<keyword evidence="10" id="KW-0963">Cytoplasm</keyword>
<keyword evidence="5 10" id="KW-0315">Glutamine amidotransferase</keyword>
<evidence type="ECO:0000256" key="10">
    <source>
        <dbReference type="HAMAP-Rule" id="MF_00278"/>
    </source>
</evidence>
<dbReference type="PRINTS" id="PR00097">
    <property type="entry name" value="ANTSNTHASEII"/>
</dbReference>
<dbReference type="NCBIfam" id="TIGR01855">
    <property type="entry name" value="IMP_synth_hisH"/>
    <property type="match status" value="1"/>
</dbReference>
<evidence type="ECO:0000256" key="5">
    <source>
        <dbReference type="ARBA" id="ARBA00022962"/>
    </source>
</evidence>
<reference evidence="14" key="1">
    <citation type="submission" date="2017-09" db="EMBL/GenBank/DDBJ databases">
        <title>Depth-based differentiation of microbial function through sediment-hosted aquifers and enrichment of novel symbionts in the deep terrestrial subsurface.</title>
        <authorList>
            <person name="Probst A.J."/>
            <person name="Ladd B."/>
            <person name="Jarett J.K."/>
            <person name="Geller-Mcgrath D.E."/>
            <person name="Sieber C.M.K."/>
            <person name="Emerson J.B."/>
            <person name="Anantharaman K."/>
            <person name="Thomas B.C."/>
            <person name="Malmstrom R."/>
            <person name="Stieglmeier M."/>
            <person name="Klingl A."/>
            <person name="Woyke T."/>
            <person name="Ryan C.M."/>
            <person name="Banfield J.F."/>
        </authorList>
    </citation>
    <scope>NUCLEOTIDE SEQUENCE [LARGE SCALE GENOMIC DNA]</scope>
</reference>
<dbReference type="PANTHER" id="PTHR42701:SF1">
    <property type="entry name" value="IMIDAZOLE GLYCEROL PHOSPHATE SYNTHASE SUBUNIT HISH"/>
    <property type="match status" value="1"/>
</dbReference>
<comment type="catalytic activity">
    <reaction evidence="9 10">
        <text>L-glutamine + H2O = L-glutamate + NH4(+)</text>
        <dbReference type="Rhea" id="RHEA:15889"/>
        <dbReference type="ChEBI" id="CHEBI:15377"/>
        <dbReference type="ChEBI" id="CHEBI:28938"/>
        <dbReference type="ChEBI" id="CHEBI:29985"/>
        <dbReference type="ChEBI" id="CHEBI:58359"/>
        <dbReference type="EC" id="3.5.1.2"/>
    </reaction>
</comment>
<evidence type="ECO:0000256" key="3">
    <source>
        <dbReference type="ARBA" id="ARBA00022605"/>
    </source>
</evidence>
<dbReference type="HAMAP" id="MF_00278">
    <property type="entry name" value="HisH"/>
    <property type="match status" value="1"/>
</dbReference>
<dbReference type="AlphaFoldDB" id="A0A2M7MFN0"/>
<evidence type="ECO:0000256" key="1">
    <source>
        <dbReference type="ARBA" id="ARBA00005091"/>
    </source>
</evidence>
<gene>
    <name evidence="10 13" type="primary">hisH</name>
    <name evidence="13" type="ORF">COZ30_00305</name>
</gene>
<sequence length="198" mass="22271">MITIIDYGMGNLLSIENAFRYFGAKVKITAQPEEIEKAKKLVFPGVGNFAEAIKNLKRKKIDLAIKNSIQKGTPFLGICLGFQLLFEKSEEAPKIKGLSIFQGKVSRLKKVKIPQIGWNQLKIQKKSKILKGLKGGSFVYFMHSFYPKPIDKKIIIAKTNYGIDFCSSIESKNIFGVQFHPEKSGKVGLKILKNFVEI</sequence>
<evidence type="ECO:0000256" key="9">
    <source>
        <dbReference type="ARBA" id="ARBA00049534"/>
    </source>
</evidence>
<dbReference type="Pfam" id="PF00117">
    <property type="entry name" value="GATase"/>
    <property type="match status" value="1"/>
</dbReference>
<dbReference type="GO" id="GO:0000107">
    <property type="term" value="F:imidazoleglycerol-phosphate synthase activity"/>
    <property type="evidence" value="ECO:0007669"/>
    <property type="project" value="UniProtKB-UniRule"/>
</dbReference>
<dbReference type="Gene3D" id="3.40.50.880">
    <property type="match status" value="1"/>
</dbReference>
<keyword evidence="7 10" id="KW-0456">Lyase</keyword>
<comment type="caution">
    <text evidence="13">The sequence shown here is derived from an EMBL/GenBank/DDBJ whole genome shotgun (WGS) entry which is preliminary data.</text>
</comment>
<evidence type="ECO:0000256" key="6">
    <source>
        <dbReference type="ARBA" id="ARBA00023102"/>
    </source>
</evidence>